<name>D3B5T0_HETP5</name>
<dbReference type="FunCoup" id="D3B5T0">
    <property type="interactions" value="44"/>
</dbReference>
<evidence type="ECO:0000313" key="3">
    <source>
        <dbReference type="Proteomes" id="UP000001396"/>
    </source>
</evidence>
<dbReference type="EMBL" id="ADBJ01000017">
    <property type="protein sequence ID" value="EFA83228.1"/>
    <property type="molecule type" value="Genomic_DNA"/>
</dbReference>
<feature type="region of interest" description="Disordered" evidence="1">
    <location>
        <begin position="150"/>
        <end position="184"/>
    </location>
</feature>
<feature type="compositionally biased region" description="Basic and acidic residues" evidence="1">
    <location>
        <begin position="150"/>
        <end position="159"/>
    </location>
</feature>
<evidence type="ECO:0000313" key="2">
    <source>
        <dbReference type="EMBL" id="EFA83228.1"/>
    </source>
</evidence>
<sequence>MNRFTYSLNNYYKSTSSSSLKCYNNILVGSLRFYSTTHYHGIKLAGNNNNNNSSSNNRDGVSERRNYLLGLSDDQLADRLIEMRKSLEKSKEHLDEIEKISKFLNIPLADVVSSPFNLRSSILAMNAGVSFSHHELRKVITPMDDYERLKRKEQLERQSKSPTRSRGMTASTEQELAVKAEQDERTCQELMKTAPQWVMGELEMPKYSSFHQEDQLATYNPAHVSKWTAHEMIHRWCRFYWCSDQTKYQMYLGAKLNELLPVIHWHALELLDWSDDANVKDVAKRIKGAISYFNGELELLEQEIFKGLNSLDKHGVEADDLMHHPTAVLDWSQLNSVTDTMLYVKSHHSRLQSEPFVTVLEALSKINGNQQQYFIDTIRGYRAYIEKCFDQLLFDTLELDTKLSLQNRDNRLKVDLLMREANRQFQVYYQYGMSGDKSAASDLSRLEHLCRSLQKKPTKEFMLEAKNYLNPSMLANGFNINQDPKAELLSSKQVHEGLISCIPATATMIEYCIERKLLMLPNIQSMDELILHFSNSTFFYQRKSISNRFNQFLNSLTDTLPIIFKHLIDFENLIVQQTKDSMDYWIEELSVSIDEELDSDEMALFTFIPSRSYRIIEINHSLLSQLHKTFSEDIDAKIQELEVSYNNKKIIEREIQKLHDGLEKLVSQSFNQEIYDHPTIYLVGLFDGQFYSLDMLFEWKKIWNFLKSNENGLKYNDLKSHSIKLFEESGKKFNEKEFISTLLELNQYGAVGMFPEIE</sequence>
<dbReference type="InParanoid" id="D3B5T0"/>
<organism evidence="2 3">
    <name type="scientific">Heterostelium pallidum (strain ATCC 26659 / Pp 5 / PN500)</name>
    <name type="common">Cellular slime mold</name>
    <name type="synonym">Polysphondylium pallidum</name>
    <dbReference type="NCBI Taxonomy" id="670386"/>
    <lineage>
        <taxon>Eukaryota</taxon>
        <taxon>Amoebozoa</taxon>
        <taxon>Evosea</taxon>
        <taxon>Eumycetozoa</taxon>
        <taxon>Dictyostelia</taxon>
        <taxon>Acytosteliales</taxon>
        <taxon>Acytosteliaceae</taxon>
        <taxon>Heterostelium</taxon>
    </lineage>
</organism>
<dbReference type="STRING" id="670386.D3B5T0"/>
<gene>
    <name evidence="2" type="primary">torA</name>
    <name evidence="2" type="ORF">PPL_04018</name>
</gene>
<dbReference type="Proteomes" id="UP000001396">
    <property type="component" value="Unassembled WGS sequence"/>
</dbReference>
<dbReference type="AlphaFoldDB" id="D3B5T0"/>
<feature type="compositionally biased region" description="Polar residues" evidence="1">
    <location>
        <begin position="160"/>
        <end position="174"/>
    </location>
</feature>
<keyword evidence="3" id="KW-1185">Reference proteome</keyword>
<comment type="caution">
    <text evidence="2">The sequence shown here is derived from an EMBL/GenBank/DDBJ whole genome shotgun (WGS) entry which is preliminary data.</text>
</comment>
<dbReference type="OMA" id="YFIGIQD"/>
<dbReference type="GeneID" id="31359505"/>
<proteinExistence type="predicted"/>
<protein>
    <submittedName>
        <fullName evidence="2">Tortoise</fullName>
    </submittedName>
</protein>
<reference evidence="2 3" key="1">
    <citation type="journal article" date="2011" name="Genome Res.">
        <title>Phylogeny-wide analysis of social amoeba genomes highlights ancient origins for complex intercellular communication.</title>
        <authorList>
            <person name="Heidel A.J."/>
            <person name="Lawal H.M."/>
            <person name="Felder M."/>
            <person name="Schilde C."/>
            <person name="Helps N.R."/>
            <person name="Tunggal B."/>
            <person name="Rivero F."/>
            <person name="John U."/>
            <person name="Schleicher M."/>
            <person name="Eichinger L."/>
            <person name="Platzer M."/>
            <person name="Noegel A.A."/>
            <person name="Schaap P."/>
            <person name="Gloeckner G."/>
        </authorList>
    </citation>
    <scope>NUCLEOTIDE SEQUENCE [LARGE SCALE GENOMIC DNA]</scope>
    <source>
        <strain evidence="3">ATCC 26659 / Pp 5 / PN500</strain>
    </source>
</reference>
<evidence type="ECO:0000256" key="1">
    <source>
        <dbReference type="SAM" id="MobiDB-lite"/>
    </source>
</evidence>
<dbReference type="RefSeq" id="XP_020435345.1">
    <property type="nucleotide sequence ID" value="XM_020574931.1"/>
</dbReference>
<accession>D3B5T0</accession>